<keyword evidence="3" id="KW-1185">Reference proteome</keyword>
<name>A0A397ITY1_9GLOM</name>
<feature type="domain" description="Serine-threonine/tyrosine-protein kinase catalytic" evidence="1">
    <location>
        <begin position="112"/>
        <end position="167"/>
    </location>
</feature>
<gene>
    <name evidence="2" type="ORF">Glove_198g31</name>
</gene>
<dbReference type="InterPro" id="IPR001245">
    <property type="entry name" value="Ser-Thr/Tyr_kinase_cat_dom"/>
</dbReference>
<dbReference type="Pfam" id="PF07714">
    <property type="entry name" value="PK_Tyr_Ser-Thr"/>
    <property type="match status" value="1"/>
</dbReference>
<sequence>MAYGICPECNQECGELGAIHYYRWIDGRIYEWDIENQEWRRYHNYSDEVALKIFDNFVNFNDEMAIHSIAASASIRFYGITQDPETHKYMIVLKYLKIDFKNINSGSYWWAKKTNNYMIILEYVNEGQYLKQNFQKLDWDAKLNLAKQISNILMFLHSNDIVHGRLNSEIFLSIMGSLN</sequence>
<dbReference type="GO" id="GO:0004672">
    <property type="term" value="F:protein kinase activity"/>
    <property type="evidence" value="ECO:0007669"/>
    <property type="project" value="InterPro"/>
</dbReference>
<dbReference type="Gene3D" id="1.10.10.1010">
    <property type="entry name" value="Intein homing endonuclease, domain IV"/>
    <property type="match status" value="1"/>
</dbReference>
<dbReference type="SUPFAM" id="SSF56112">
    <property type="entry name" value="Protein kinase-like (PK-like)"/>
    <property type="match status" value="1"/>
</dbReference>
<protein>
    <recommendedName>
        <fullName evidence="1">Serine-threonine/tyrosine-protein kinase catalytic domain-containing protein</fullName>
    </recommendedName>
</protein>
<dbReference type="Proteomes" id="UP000266861">
    <property type="component" value="Unassembled WGS sequence"/>
</dbReference>
<dbReference type="OrthoDB" id="10261027at2759"/>
<evidence type="ECO:0000313" key="2">
    <source>
        <dbReference type="EMBL" id="RHZ76403.1"/>
    </source>
</evidence>
<dbReference type="Gene3D" id="1.10.510.10">
    <property type="entry name" value="Transferase(Phosphotransferase) domain 1"/>
    <property type="match status" value="1"/>
</dbReference>
<organism evidence="2 3">
    <name type="scientific">Diversispora epigaea</name>
    <dbReference type="NCBI Taxonomy" id="1348612"/>
    <lineage>
        <taxon>Eukaryota</taxon>
        <taxon>Fungi</taxon>
        <taxon>Fungi incertae sedis</taxon>
        <taxon>Mucoromycota</taxon>
        <taxon>Glomeromycotina</taxon>
        <taxon>Glomeromycetes</taxon>
        <taxon>Diversisporales</taxon>
        <taxon>Diversisporaceae</taxon>
        <taxon>Diversispora</taxon>
    </lineage>
</organism>
<evidence type="ECO:0000259" key="1">
    <source>
        <dbReference type="Pfam" id="PF07714"/>
    </source>
</evidence>
<evidence type="ECO:0000313" key="3">
    <source>
        <dbReference type="Proteomes" id="UP000266861"/>
    </source>
</evidence>
<accession>A0A397ITY1</accession>
<dbReference type="InterPro" id="IPR011009">
    <property type="entry name" value="Kinase-like_dom_sf"/>
</dbReference>
<comment type="caution">
    <text evidence="2">The sequence shown here is derived from an EMBL/GenBank/DDBJ whole genome shotgun (WGS) entry which is preliminary data.</text>
</comment>
<reference evidence="2 3" key="1">
    <citation type="submission" date="2018-08" db="EMBL/GenBank/DDBJ databases">
        <title>Genome and evolution of the arbuscular mycorrhizal fungus Diversispora epigaea (formerly Glomus versiforme) and its bacterial endosymbionts.</title>
        <authorList>
            <person name="Sun X."/>
            <person name="Fei Z."/>
            <person name="Harrison M."/>
        </authorList>
    </citation>
    <scope>NUCLEOTIDE SEQUENCE [LARGE SCALE GENOMIC DNA]</scope>
    <source>
        <strain evidence="2 3">IT104</strain>
    </source>
</reference>
<dbReference type="EMBL" id="PQFF01000186">
    <property type="protein sequence ID" value="RHZ76403.1"/>
    <property type="molecule type" value="Genomic_DNA"/>
</dbReference>
<proteinExistence type="predicted"/>
<dbReference type="AlphaFoldDB" id="A0A397ITY1"/>